<keyword evidence="5" id="KW-0539">Nucleus</keyword>
<protein>
    <recommendedName>
        <fullName evidence="7">Grh/CP2 DB domain-containing protein</fullName>
    </recommendedName>
</protein>
<feature type="compositionally biased region" description="Low complexity" evidence="6">
    <location>
        <begin position="692"/>
        <end position="704"/>
    </location>
</feature>
<dbReference type="PANTHER" id="PTHR11037">
    <property type="entry name" value="TRANSCRIPTION FACTOR CP2"/>
    <property type="match status" value="1"/>
</dbReference>
<organism evidence="8 9">
    <name type="scientific">Penicillium arizonense</name>
    <dbReference type="NCBI Taxonomy" id="1835702"/>
    <lineage>
        <taxon>Eukaryota</taxon>
        <taxon>Fungi</taxon>
        <taxon>Dikarya</taxon>
        <taxon>Ascomycota</taxon>
        <taxon>Pezizomycotina</taxon>
        <taxon>Eurotiomycetes</taxon>
        <taxon>Eurotiomycetidae</taxon>
        <taxon>Eurotiales</taxon>
        <taxon>Aspergillaceae</taxon>
        <taxon>Penicillium</taxon>
    </lineage>
</organism>
<evidence type="ECO:0000313" key="8">
    <source>
        <dbReference type="EMBL" id="OGE52540.1"/>
    </source>
</evidence>
<dbReference type="Pfam" id="PF11034">
    <property type="entry name" value="Grg1"/>
    <property type="match status" value="1"/>
</dbReference>
<dbReference type="Pfam" id="PF04516">
    <property type="entry name" value="CP2"/>
    <property type="match status" value="1"/>
</dbReference>
<dbReference type="InterPro" id="IPR007604">
    <property type="entry name" value="CP2"/>
</dbReference>
<keyword evidence="4" id="KW-0804">Transcription</keyword>
<feature type="region of interest" description="Disordered" evidence="6">
    <location>
        <begin position="600"/>
        <end position="635"/>
    </location>
</feature>
<dbReference type="GO" id="GO:0001228">
    <property type="term" value="F:DNA-binding transcription activator activity, RNA polymerase II-specific"/>
    <property type="evidence" value="ECO:0007669"/>
    <property type="project" value="TreeGrafter"/>
</dbReference>
<dbReference type="Proteomes" id="UP000177622">
    <property type="component" value="Unassembled WGS sequence"/>
</dbReference>
<evidence type="ECO:0000313" key="9">
    <source>
        <dbReference type="Proteomes" id="UP000177622"/>
    </source>
</evidence>
<evidence type="ECO:0000256" key="4">
    <source>
        <dbReference type="ARBA" id="ARBA00023163"/>
    </source>
</evidence>
<evidence type="ECO:0000256" key="6">
    <source>
        <dbReference type="SAM" id="MobiDB-lite"/>
    </source>
</evidence>
<proteinExistence type="predicted"/>
<keyword evidence="2" id="KW-0805">Transcription regulation</keyword>
<comment type="subcellular location">
    <subcellularLocation>
        <location evidence="1">Nucleus</location>
    </subcellularLocation>
</comment>
<dbReference type="GO" id="GO:0005634">
    <property type="term" value="C:nucleus"/>
    <property type="evidence" value="ECO:0007669"/>
    <property type="project" value="UniProtKB-SubCell"/>
</dbReference>
<keyword evidence="9" id="KW-1185">Reference proteome</keyword>
<evidence type="ECO:0000259" key="7">
    <source>
        <dbReference type="PROSITE" id="PS51968"/>
    </source>
</evidence>
<feature type="region of interest" description="Disordered" evidence="6">
    <location>
        <begin position="16"/>
        <end position="38"/>
    </location>
</feature>
<dbReference type="InterPro" id="IPR040167">
    <property type="entry name" value="TF_CP2-like"/>
</dbReference>
<accession>A0A1F5LHQ7</accession>
<feature type="compositionally biased region" description="Basic and acidic residues" evidence="6">
    <location>
        <begin position="600"/>
        <end position="610"/>
    </location>
</feature>
<feature type="compositionally biased region" description="Basic and acidic residues" evidence="6">
    <location>
        <begin position="22"/>
        <end position="38"/>
    </location>
</feature>
<dbReference type="EMBL" id="LXJU01000010">
    <property type="protein sequence ID" value="OGE52540.1"/>
    <property type="molecule type" value="Genomic_DNA"/>
</dbReference>
<dbReference type="OrthoDB" id="7680836at2759"/>
<dbReference type="RefSeq" id="XP_022487982.1">
    <property type="nucleotide sequence ID" value="XM_022632344.1"/>
</dbReference>
<dbReference type="AlphaFoldDB" id="A0A1F5LHQ7"/>
<dbReference type="PROSITE" id="PS51968">
    <property type="entry name" value="GRH_CP2_DB"/>
    <property type="match status" value="1"/>
</dbReference>
<name>A0A1F5LHQ7_PENAI</name>
<feature type="domain" description="Grh/CP2 DB" evidence="7">
    <location>
        <begin position="391"/>
        <end position="636"/>
    </location>
</feature>
<evidence type="ECO:0000256" key="5">
    <source>
        <dbReference type="ARBA" id="ARBA00023242"/>
    </source>
</evidence>
<feature type="compositionally biased region" description="Basic and acidic residues" evidence="6">
    <location>
        <begin position="623"/>
        <end position="635"/>
    </location>
</feature>
<dbReference type="PANTHER" id="PTHR11037:SF20">
    <property type="entry name" value="PROTEIN GRAINYHEAD"/>
    <property type="match status" value="1"/>
</dbReference>
<keyword evidence="3" id="KW-0238">DNA-binding</keyword>
<dbReference type="GeneID" id="34577078"/>
<dbReference type="STRING" id="1835702.A0A1F5LHQ7"/>
<reference evidence="8 9" key="1">
    <citation type="journal article" date="2016" name="Sci. Rep.">
        <title>Penicillium arizonense, a new, genome sequenced fungal species, reveals a high chemical diversity in secreted metabolites.</title>
        <authorList>
            <person name="Grijseels S."/>
            <person name="Nielsen J.C."/>
            <person name="Randelovic M."/>
            <person name="Nielsen J."/>
            <person name="Nielsen K.F."/>
            <person name="Workman M."/>
            <person name="Frisvad J.C."/>
        </authorList>
    </citation>
    <scope>NUCLEOTIDE SEQUENCE [LARGE SCALE GENOMIC DNA]</scope>
    <source>
        <strain evidence="8 9">CBS 141311</strain>
    </source>
</reference>
<evidence type="ECO:0000256" key="3">
    <source>
        <dbReference type="ARBA" id="ARBA00023125"/>
    </source>
</evidence>
<dbReference type="Pfam" id="PF25416">
    <property type="entry name" value="GRHL1_C"/>
    <property type="match status" value="1"/>
</dbReference>
<evidence type="ECO:0000256" key="2">
    <source>
        <dbReference type="ARBA" id="ARBA00023015"/>
    </source>
</evidence>
<feature type="compositionally biased region" description="Basic and acidic residues" evidence="6">
    <location>
        <begin position="714"/>
        <end position="725"/>
    </location>
</feature>
<sequence>MDTVKNAANYVAETVQGTGAEASKETNKQVTKDEDAKLSTRATAAKDALVDKKDEKSHDTKADVHNVVKDAFNEYQFQKNHMFHQKVLELTDRDVLRAARPIKDDVRTVDDRQQEILKSEPQWIGGPAEHLSRRQRNWTLAKAKKSRHARLSRPTCSLPSPGIIDFYKSVISSPQMFGNRPNGKKPGEGLINKFQATFSDIVRPTIHDPPGPADHDPSHLSTRGAPGLRFAPLLNDHSGLRFTPFLDDHSLPTPNTNQPYQTYNPDCLNTIFHGPAGDLHTPLVDSNLMTPKTLFEQFAVTPLHRNNIDPFHDTSNAQYFAQGSQTIAPGNLHAAYPPGTFVHYDLADGAADGTGKAASLGDVDNQETGISRLVTPQNNSLSPGKSRASHDNHPYQVSLNTPTAMINDPNRPPVTYLNKAQIYPLSIVDTDQPASNQIAKYRTWIRVTFEDDEQASNSASSWTLWKETRGHEAYRKDGNLYAIEFVGLSQENEGQTCDHIQLERISLDGFCVTWYSDPTTGKRGCSMGVRFHFLSTDFSHTKGVKGVPIRLCAKTETITSGPAEISYCKVKLFREHGAERKMFNDVSQLKRAIERRRQDFAKAESGGEHLGKRKRGSRSVLYKSDKELEDERKDQLQKSLDEDLAMMQNRFYSNRPVTNFCLPGSIKDDPDLFPIKMEDNLTQSIARMDQPTLQTLTPPSTLDSVSRNLSYNSTDHRSPTSRKDQNPPILALSTGKAALTSINSKSKAPVACFYLRFQKSGAQQDDYHTAVYLTERTANELMAKISHKQRFKQDHIVQLFQIKNGMKIIIDDDVVQRIPDGQNIIADVSGISSNMATGCGSIVEVRLDF</sequence>
<dbReference type="InterPro" id="IPR057520">
    <property type="entry name" value="GRHL1/CP2_C"/>
</dbReference>
<gene>
    <name evidence="8" type="ORF">PENARI_c010G08792</name>
</gene>
<dbReference type="GO" id="GO:0000978">
    <property type="term" value="F:RNA polymerase II cis-regulatory region sequence-specific DNA binding"/>
    <property type="evidence" value="ECO:0007669"/>
    <property type="project" value="TreeGrafter"/>
</dbReference>
<dbReference type="InterPro" id="IPR020100">
    <property type="entry name" value="Glc-repressible_Grg1"/>
</dbReference>
<evidence type="ECO:0000256" key="1">
    <source>
        <dbReference type="ARBA" id="ARBA00004123"/>
    </source>
</evidence>
<feature type="region of interest" description="Disordered" evidence="6">
    <location>
        <begin position="692"/>
        <end position="728"/>
    </location>
</feature>
<comment type="caution">
    <text evidence="8">The sequence shown here is derived from an EMBL/GenBank/DDBJ whole genome shotgun (WGS) entry which is preliminary data.</text>
</comment>